<accession>A0A2U2DY36</accession>
<dbReference type="AlphaFoldDB" id="A0A2U2DY36"/>
<keyword evidence="3" id="KW-0479">Metal-binding</keyword>
<comment type="cofactor">
    <cofactor evidence="1">
        <name>a divalent metal cation</name>
        <dbReference type="ChEBI" id="CHEBI:60240"/>
    </cofactor>
</comment>
<gene>
    <name evidence="8" type="ORF">DEM27_03395</name>
</gene>
<protein>
    <submittedName>
        <fullName evidence="8">2-keto-3-deoxy-L-rhamnonate aldolase</fullName>
    </submittedName>
</protein>
<name>A0A2U2DY36_9HYPH</name>
<evidence type="ECO:0000313" key="9">
    <source>
        <dbReference type="Proteomes" id="UP000245252"/>
    </source>
</evidence>
<dbReference type="RefSeq" id="WP_109456752.1">
    <property type="nucleotide sequence ID" value="NZ_QFBC01000001.1"/>
</dbReference>
<evidence type="ECO:0000256" key="6">
    <source>
        <dbReference type="ARBA" id="ARBA00045074"/>
    </source>
</evidence>
<dbReference type="OrthoDB" id="9802624at2"/>
<evidence type="ECO:0000256" key="4">
    <source>
        <dbReference type="ARBA" id="ARBA00023239"/>
    </source>
</evidence>
<proteinExistence type="inferred from homology"/>
<evidence type="ECO:0000256" key="1">
    <source>
        <dbReference type="ARBA" id="ARBA00001968"/>
    </source>
</evidence>
<keyword evidence="4" id="KW-0456">Lyase</keyword>
<evidence type="ECO:0000259" key="7">
    <source>
        <dbReference type="Pfam" id="PF03328"/>
    </source>
</evidence>
<dbReference type="GO" id="GO:0005737">
    <property type="term" value="C:cytoplasm"/>
    <property type="evidence" value="ECO:0007669"/>
    <property type="project" value="TreeGrafter"/>
</dbReference>
<comment type="catalytic activity">
    <reaction evidence="6">
        <text>D-glyceraldehyde + pyruvate = 2-dehydro-3-deoxy-L-galactonate</text>
        <dbReference type="Rhea" id="RHEA:80055"/>
        <dbReference type="ChEBI" id="CHEBI:15361"/>
        <dbReference type="ChEBI" id="CHEBI:17378"/>
        <dbReference type="ChEBI" id="CHEBI:75545"/>
    </reaction>
</comment>
<organism evidence="8 9">
    <name type="scientific">Metarhizobium album</name>
    <dbReference type="NCBI Taxonomy" id="2182425"/>
    <lineage>
        <taxon>Bacteria</taxon>
        <taxon>Pseudomonadati</taxon>
        <taxon>Pseudomonadota</taxon>
        <taxon>Alphaproteobacteria</taxon>
        <taxon>Hyphomicrobiales</taxon>
        <taxon>Rhizobiaceae</taxon>
        <taxon>Metarhizobium</taxon>
    </lineage>
</organism>
<dbReference type="PANTHER" id="PTHR30502">
    <property type="entry name" value="2-KETO-3-DEOXY-L-RHAMNONATE ALDOLASE"/>
    <property type="match status" value="1"/>
</dbReference>
<dbReference type="Gene3D" id="3.20.20.60">
    <property type="entry name" value="Phosphoenolpyruvate-binding domains"/>
    <property type="match status" value="1"/>
</dbReference>
<comment type="caution">
    <text evidence="8">The sequence shown here is derived from an EMBL/GenBank/DDBJ whole genome shotgun (WGS) entry which is preliminary data.</text>
</comment>
<evidence type="ECO:0000313" key="8">
    <source>
        <dbReference type="EMBL" id="PWE58234.1"/>
    </source>
</evidence>
<feature type="domain" description="HpcH/HpaI aldolase/citrate lyase" evidence="7">
    <location>
        <begin position="19"/>
        <end position="243"/>
    </location>
</feature>
<comment type="similarity">
    <text evidence="2">Belongs to the HpcH/HpaI aldolase family.</text>
</comment>
<evidence type="ECO:0000256" key="5">
    <source>
        <dbReference type="ARBA" id="ARBA00023317"/>
    </source>
</evidence>
<evidence type="ECO:0000256" key="3">
    <source>
        <dbReference type="ARBA" id="ARBA00022723"/>
    </source>
</evidence>
<dbReference type="InterPro" id="IPR005000">
    <property type="entry name" value="Aldolase/citrate-lyase_domain"/>
</dbReference>
<keyword evidence="9" id="KW-1185">Reference proteome</keyword>
<keyword evidence="5" id="KW-0670">Pyruvate</keyword>
<evidence type="ECO:0000256" key="2">
    <source>
        <dbReference type="ARBA" id="ARBA00005568"/>
    </source>
</evidence>
<dbReference type="InterPro" id="IPR040442">
    <property type="entry name" value="Pyrv_kinase-like_dom_sf"/>
</dbReference>
<dbReference type="Pfam" id="PF03328">
    <property type="entry name" value="HpcH_HpaI"/>
    <property type="match status" value="1"/>
</dbReference>
<reference evidence="8 9" key="1">
    <citation type="submission" date="2018-05" db="EMBL/GenBank/DDBJ databases">
        <title>The draft genome of strain NS-104.</title>
        <authorList>
            <person name="Hang P."/>
            <person name="Jiang J."/>
        </authorList>
    </citation>
    <scope>NUCLEOTIDE SEQUENCE [LARGE SCALE GENOMIC DNA]</scope>
    <source>
        <strain evidence="8 9">NS-104</strain>
    </source>
</reference>
<dbReference type="GO" id="GO:0046872">
    <property type="term" value="F:metal ion binding"/>
    <property type="evidence" value="ECO:0007669"/>
    <property type="project" value="UniProtKB-KW"/>
</dbReference>
<dbReference type="SUPFAM" id="SSF51621">
    <property type="entry name" value="Phosphoenolpyruvate/pyruvate domain"/>
    <property type="match status" value="1"/>
</dbReference>
<sequence>MPAPSNGLKAAMQDGRPLIGLWLAMADAYAAEIAGRAGFDWLVIDGEHGPNDVRSIMRQLQVLEGLPVEVAVRAPIGETWVIKQLLDIGARTILVPMVDCAEQAEELVRATRYPPAGVRGVGAAIARASFFNTVPDYVPTANAEVCLLVQAESRAAMEDLERIAAVEGVDGVFIGPADLAADMGLLGQADAPEVRAMVEKAIRTIRAAGKAAGILTLDETVTRHYRDVGANLLAVGTDVTTFSAALRGLASSFTGRDGGGGSSSSY</sequence>
<dbReference type="InterPro" id="IPR015813">
    <property type="entry name" value="Pyrv/PenolPyrv_kinase-like_dom"/>
</dbReference>
<dbReference type="GO" id="GO:0016832">
    <property type="term" value="F:aldehyde-lyase activity"/>
    <property type="evidence" value="ECO:0007669"/>
    <property type="project" value="UniProtKB-ARBA"/>
</dbReference>
<dbReference type="EMBL" id="QFBC01000001">
    <property type="protein sequence ID" value="PWE58234.1"/>
    <property type="molecule type" value="Genomic_DNA"/>
</dbReference>
<dbReference type="InterPro" id="IPR050251">
    <property type="entry name" value="HpcH-HpaI_aldolase"/>
</dbReference>
<dbReference type="FunFam" id="3.20.20.60:FF:000004">
    <property type="entry name" value="5-keto-4-deoxy-D-glucarate aldolase"/>
    <property type="match status" value="1"/>
</dbReference>
<dbReference type="PANTHER" id="PTHR30502:SF0">
    <property type="entry name" value="PHOSPHOENOLPYRUVATE CARBOXYLASE FAMILY PROTEIN"/>
    <property type="match status" value="1"/>
</dbReference>
<dbReference type="Proteomes" id="UP000245252">
    <property type="component" value="Unassembled WGS sequence"/>
</dbReference>